<dbReference type="RefSeq" id="WP_353892918.1">
    <property type="nucleotide sequence ID" value="NZ_CP159485.1"/>
</dbReference>
<organism evidence="1">
    <name type="scientific">Proteinivorax hydrogeniformans</name>
    <dbReference type="NCBI Taxonomy" id="1826727"/>
    <lineage>
        <taxon>Bacteria</taxon>
        <taxon>Bacillati</taxon>
        <taxon>Bacillota</taxon>
        <taxon>Clostridia</taxon>
        <taxon>Eubacteriales</taxon>
        <taxon>Proteinivoracaceae</taxon>
        <taxon>Proteinivorax</taxon>
    </lineage>
</organism>
<evidence type="ECO:0000313" key="1">
    <source>
        <dbReference type="EMBL" id="XCI28351.1"/>
    </source>
</evidence>
<dbReference type="InterPro" id="IPR011664">
    <property type="entry name" value="Abi_system_AbiD/AbiF-like"/>
</dbReference>
<dbReference type="EMBL" id="CP159485">
    <property type="protein sequence ID" value="XCI28351.1"/>
    <property type="molecule type" value="Genomic_DNA"/>
</dbReference>
<gene>
    <name evidence="1" type="ORF">PRVXH_002308</name>
</gene>
<dbReference type="Pfam" id="PF07751">
    <property type="entry name" value="Abi_2"/>
    <property type="match status" value="1"/>
</dbReference>
<accession>A0AAU8HS24</accession>
<reference evidence="1" key="2">
    <citation type="submission" date="2024-06" db="EMBL/GenBank/DDBJ databases">
        <authorList>
            <person name="Petrova K.O."/>
            <person name="Toshchakov S.V."/>
            <person name="Boltjanskaja Y.V."/>
            <person name="Kevbrin V.V."/>
        </authorList>
    </citation>
    <scope>NUCLEOTIDE SEQUENCE</scope>
    <source>
        <strain evidence="1">Z-710</strain>
    </source>
</reference>
<reference evidence="1" key="1">
    <citation type="journal article" date="2018" name="Antonie Van Leeuwenhoek">
        <title>Proteinivorax hydrogeniformans sp. nov., an anaerobic, haloalkaliphilic bacterium fermenting proteinaceous compounds with high hydrogen production.</title>
        <authorList>
            <person name="Boltyanskaya Y."/>
            <person name="Detkova E."/>
            <person name="Pimenov N."/>
            <person name="Kevbrin V."/>
        </authorList>
    </citation>
    <scope>NUCLEOTIDE SEQUENCE</scope>
    <source>
        <strain evidence="1">Z-710</strain>
    </source>
</reference>
<name>A0AAU8HS24_9FIRM</name>
<dbReference type="AlphaFoldDB" id="A0AAU8HS24"/>
<proteinExistence type="predicted"/>
<sequence length="310" mass="37284">MRKEKLTVDGQIEHMKNINGIKFNIIDEEEAKQFLRENTYYFKIKSYAKNYEKYKGGENAGKYVNLEFAYLVELSKIDMYFRRVILKMTLDIEHFLKTQLLRDFQANENEDGYSILEELFTKYPYIRDNISVKSKNSASSDLVRKYKDEFAIWNIVEVLSFNDFTKLYHIYYRKYNTKGSVEKLLWSVRLLRNAAAHNSCLLNSLRTPYNYQIRPNEKIKHYITKIDGVGREARKNRMRNPVMHDFVVTLYVFNNIITSKRIREITMLELKEFTDDRMTRNKSYFNKNQLLISHYDFAKKVIDYFYELSV</sequence>
<protein>
    <submittedName>
        <fullName evidence="1">Abi family protein</fullName>
    </submittedName>
</protein>